<evidence type="ECO:0000259" key="1">
    <source>
        <dbReference type="PROSITE" id="PS50206"/>
    </source>
</evidence>
<dbReference type="Pfam" id="PF00581">
    <property type="entry name" value="Rhodanese"/>
    <property type="match status" value="1"/>
</dbReference>
<dbReference type="PANTHER" id="PTHR45431:SF3">
    <property type="entry name" value="RHODANESE-LIKE DOMAIN-CONTAINING PROTEIN 15, CHLOROPLASTIC"/>
    <property type="match status" value="1"/>
</dbReference>
<comment type="caution">
    <text evidence="2">The sequence shown here is derived from an EMBL/GenBank/DDBJ whole genome shotgun (WGS) entry which is preliminary data.</text>
</comment>
<dbReference type="InterPro" id="IPR001763">
    <property type="entry name" value="Rhodanese-like_dom"/>
</dbReference>
<protein>
    <submittedName>
        <fullName evidence="2">Thiosulfate sulfurtransferase</fullName>
    </submittedName>
</protein>
<dbReference type="SMART" id="SM00450">
    <property type="entry name" value="RHOD"/>
    <property type="match status" value="1"/>
</dbReference>
<sequence>MNAVSAALTPPDALEKIRAAAVAAGLTHAGDVPPDLAHALVEAGQAVLIDVRAPEEIRFVGHVPGAINVPWATGLDLARNPRFLRALEAAAPKEAVILLLCRSGQRSVSAAVAATAAGFARVFNVLEGFEGALDEAGQRGRLSGWKARNLPWRQD</sequence>
<dbReference type="OrthoDB" id="9815890at2"/>
<keyword evidence="3" id="KW-1185">Reference proteome</keyword>
<accession>A0A318U2J2</accession>
<gene>
    <name evidence="2" type="ORF">C8J30_10158</name>
</gene>
<dbReference type="SUPFAM" id="SSF52821">
    <property type="entry name" value="Rhodanese/Cell cycle control phosphatase"/>
    <property type="match status" value="1"/>
</dbReference>
<dbReference type="GO" id="GO:0016740">
    <property type="term" value="F:transferase activity"/>
    <property type="evidence" value="ECO:0007669"/>
    <property type="project" value="UniProtKB-KW"/>
</dbReference>
<feature type="domain" description="Rhodanese" evidence="1">
    <location>
        <begin position="42"/>
        <end position="141"/>
    </location>
</feature>
<proteinExistence type="predicted"/>
<dbReference type="Proteomes" id="UP000247727">
    <property type="component" value="Unassembled WGS sequence"/>
</dbReference>
<dbReference type="InterPro" id="IPR036873">
    <property type="entry name" value="Rhodanese-like_dom_sf"/>
</dbReference>
<reference evidence="2 3" key="1">
    <citation type="submission" date="2018-06" db="EMBL/GenBank/DDBJ databases">
        <title>Genomic Encyclopedia of Type Strains, Phase III (KMG-III): the genomes of soil and plant-associated and newly described type strains.</title>
        <authorList>
            <person name="Whitman W."/>
        </authorList>
    </citation>
    <scope>NUCLEOTIDE SEQUENCE [LARGE SCALE GENOMIC DNA]</scope>
    <source>
        <strain evidence="2 3">JA737</strain>
    </source>
</reference>
<evidence type="ECO:0000313" key="2">
    <source>
        <dbReference type="EMBL" id="PYF12678.1"/>
    </source>
</evidence>
<dbReference type="RefSeq" id="WP_110803741.1">
    <property type="nucleotide sequence ID" value="NZ_QJTK01000001.1"/>
</dbReference>
<dbReference type="EMBL" id="QJTK01000001">
    <property type="protein sequence ID" value="PYF12678.1"/>
    <property type="molecule type" value="Genomic_DNA"/>
</dbReference>
<dbReference type="Gene3D" id="3.40.250.10">
    <property type="entry name" value="Rhodanese-like domain"/>
    <property type="match status" value="1"/>
</dbReference>
<dbReference type="InterPro" id="IPR052367">
    <property type="entry name" value="Thiosulfate_ST/Rhodanese-like"/>
</dbReference>
<evidence type="ECO:0000313" key="3">
    <source>
        <dbReference type="Proteomes" id="UP000247727"/>
    </source>
</evidence>
<organism evidence="2 3">
    <name type="scientific">Rhodobacter viridis</name>
    <dbReference type="NCBI Taxonomy" id="1054202"/>
    <lineage>
        <taxon>Bacteria</taxon>
        <taxon>Pseudomonadati</taxon>
        <taxon>Pseudomonadota</taxon>
        <taxon>Alphaproteobacteria</taxon>
        <taxon>Rhodobacterales</taxon>
        <taxon>Rhodobacter group</taxon>
        <taxon>Rhodobacter</taxon>
    </lineage>
</organism>
<dbReference type="PROSITE" id="PS50206">
    <property type="entry name" value="RHODANESE_3"/>
    <property type="match status" value="1"/>
</dbReference>
<keyword evidence="2" id="KW-0808">Transferase</keyword>
<name>A0A318U2J2_9RHOB</name>
<dbReference type="AlphaFoldDB" id="A0A318U2J2"/>
<dbReference type="PANTHER" id="PTHR45431">
    <property type="entry name" value="RHODANESE-LIKE DOMAIN-CONTAINING PROTEIN 15, CHLOROPLASTIC"/>
    <property type="match status" value="1"/>
</dbReference>